<gene>
    <name evidence="2" type="primary">m15</name>
</gene>
<evidence type="ECO:0000313" key="2">
    <source>
        <dbReference type="EMBL" id="ACE95524.1"/>
    </source>
</evidence>
<protein>
    <submittedName>
        <fullName evidence="2">M15</fullName>
    </submittedName>
</protein>
<feature type="compositionally biased region" description="Pro residues" evidence="1">
    <location>
        <begin position="104"/>
        <end position="116"/>
    </location>
</feature>
<name>B3UXU6_MUHV1</name>
<feature type="compositionally biased region" description="Low complexity" evidence="1">
    <location>
        <begin position="257"/>
        <end position="271"/>
    </location>
</feature>
<feature type="region of interest" description="Disordered" evidence="1">
    <location>
        <begin position="257"/>
        <end position="282"/>
    </location>
</feature>
<organism evidence="2 3">
    <name type="scientific">Muromegalovirus C4A</name>
    <dbReference type="NCBI Taxonomy" id="524649"/>
    <lineage>
        <taxon>Viruses</taxon>
        <taxon>Duplodnaviria</taxon>
        <taxon>Heunggongvirae</taxon>
        <taxon>Peploviricota</taxon>
        <taxon>Herviviricetes</taxon>
        <taxon>Herpesvirales</taxon>
        <taxon>Orthoherpesviridae</taxon>
        <taxon>Betaherpesvirinae</taxon>
        <taxon>Muromegalovirus</taxon>
        <taxon>Muromegalovirus muridbeta1</taxon>
        <taxon>Murid herpesvirus 1</taxon>
    </lineage>
</organism>
<dbReference type="EMBL" id="EU579861">
    <property type="protein sequence ID" value="ACE95524.1"/>
    <property type="molecule type" value="Genomic_DNA"/>
</dbReference>
<feature type="region of interest" description="Disordered" evidence="1">
    <location>
        <begin position="95"/>
        <end position="120"/>
    </location>
</feature>
<evidence type="ECO:0000256" key="1">
    <source>
        <dbReference type="SAM" id="MobiDB-lite"/>
    </source>
</evidence>
<reference evidence="2 3" key="1">
    <citation type="journal article" date="2008" name="J. Virol.">
        <title>Laboratory strains of murine cytomegalovirus are genetically similar to but phenotypically distinct from wild strains of virus.</title>
        <authorList>
            <person name="Smith L.M."/>
            <person name="McWhorter A.R."/>
            <person name="Masters L.L."/>
            <person name="Shellam G.R."/>
            <person name="Redwood A.J."/>
        </authorList>
    </citation>
    <scope>NUCLEOTIDE SEQUENCE [LARGE SCALE GENOMIC DNA]</scope>
    <source>
        <strain evidence="2">C4A</strain>
    </source>
</reference>
<proteinExistence type="predicted"/>
<evidence type="ECO:0000313" key="3">
    <source>
        <dbReference type="Proteomes" id="UP000101273"/>
    </source>
</evidence>
<feature type="region of interest" description="Disordered" evidence="1">
    <location>
        <begin position="208"/>
        <end position="234"/>
    </location>
</feature>
<accession>B3UXU6</accession>
<sequence length="326" mass="35151">MHRRRHVGYILLSALAVSLCGRAFGTTCQHPPSSIDSTPGACTEHSGAVFTNNSGGTFVSCRPLPICIPAVWYVTLTASIPTSLPDITSVIDVDDDFSGSGASPPKPRPPRAPRPSQPISYGSSFRMYHTMVIQSILFNSTYNSPPQYSGSWNNASDTRDRVNQSLGIIFHENDGTISLSGESRFPSIKSVDISCKIIVCISPRLTPPPSESNESYATPQPPSRFRESQATPSITTRKDVTISKIYSSTTAASTTSSITSSHVTSRTTSHAIAPSTTTSHTEDEIVHTAIDEEEFVFLHSGHISINSDSNVLLIVAISLLCVYIFI</sequence>
<dbReference type="Proteomes" id="UP000101273">
    <property type="component" value="Genome"/>
</dbReference>